<dbReference type="Gene3D" id="4.10.410.60">
    <property type="match status" value="1"/>
</dbReference>
<dbReference type="PROSITE" id="PS00936">
    <property type="entry name" value="RIBOSOMAL_L35"/>
    <property type="match status" value="1"/>
</dbReference>
<gene>
    <name evidence="5 7" type="primary">rpmI</name>
    <name evidence="7" type="ORF">ENO47_01435</name>
</gene>
<dbReference type="GO" id="GO:0006412">
    <property type="term" value="P:translation"/>
    <property type="evidence" value="ECO:0007669"/>
    <property type="project" value="UniProtKB-UniRule"/>
</dbReference>
<evidence type="ECO:0000256" key="1">
    <source>
        <dbReference type="ARBA" id="ARBA00006598"/>
    </source>
</evidence>
<comment type="caution">
    <text evidence="7">The sequence shown here is derived from an EMBL/GenBank/DDBJ whole genome shotgun (WGS) entry which is preliminary data.</text>
</comment>
<dbReference type="SUPFAM" id="SSF143034">
    <property type="entry name" value="L35p-like"/>
    <property type="match status" value="1"/>
</dbReference>
<dbReference type="InterPro" id="IPR037229">
    <property type="entry name" value="Ribosomal_bL35_sf"/>
</dbReference>
<dbReference type="AlphaFoldDB" id="A0A7C2Z535"/>
<organism evidence="7">
    <name type="scientific">Hydrogenobacter sp</name>
    <dbReference type="NCBI Taxonomy" id="2152829"/>
    <lineage>
        <taxon>Bacteria</taxon>
        <taxon>Pseudomonadati</taxon>
        <taxon>Aquificota</taxon>
        <taxon>Aquificia</taxon>
        <taxon>Aquificales</taxon>
        <taxon>Aquificaceae</taxon>
        <taxon>Hydrogenobacter</taxon>
    </lineage>
</organism>
<evidence type="ECO:0000256" key="2">
    <source>
        <dbReference type="ARBA" id="ARBA00022980"/>
    </source>
</evidence>
<keyword evidence="2 5" id="KW-0689">Ribosomal protein</keyword>
<dbReference type="PANTHER" id="PTHR33343">
    <property type="entry name" value="54S RIBOSOMAL PROTEIN BL35M"/>
    <property type="match status" value="1"/>
</dbReference>
<evidence type="ECO:0000256" key="5">
    <source>
        <dbReference type="HAMAP-Rule" id="MF_00514"/>
    </source>
</evidence>
<dbReference type="PANTHER" id="PTHR33343:SF1">
    <property type="entry name" value="LARGE RIBOSOMAL SUBUNIT PROTEIN BL35M"/>
    <property type="match status" value="1"/>
</dbReference>
<evidence type="ECO:0000256" key="4">
    <source>
        <dbReference type="ARBA" id="ARBA00071664"/>
    </source>
</evidence>
<dbReference type="NCBIfam" id="TIGR00001">
    <property type="entry name" value="rpmI_bact"/>
    <property type="match status" value="1"/>
</dbReference>
<name>A0A7C2Z535_9AQUI</name>
<evidence type="ECO:0000256" key="3">
    <source>
        <dbReference type="ARBA" id="ARBA00023274"/>
    </source>
</evidence>
<dbReference type="GO" id="GO:0003735">
    <property type="term" value="F:structural constituent of ribosome"/>
    <property type="evidence" value="ECO:0007669"/>
    <property type="project" value="InterPro"/>
</dbReference>
<comment type="similarity">
    <text evidence="1 5 6">Belongs to the bacterial ribosomal protein bL35 family.</text>
</comment>
<dbReference type="PRINTS" id="PR00064">
    <property type="entry name" value="RIBOSOMALL35"/>
</dbReference>
<dbReference type="EMBL" id="DSFP01000022">
    <property type="protein sequence ID" value="HEW45324.1"/>
    <property type="molecule type" value="Genomic_DNA"/>
</dbReference>
<dbReference type="InterPro" id="IPR018265">
    <property type="entry name" value="Ribosomal_bL35_CS"/>
</dbReference>
<protein>
    <recommendedName>
        <fullName evidence="4 5">Large ribosomal subunit protein bL35</fullName>
    </recommendedName>
</protein>
<accession>A0A7C2Z535</accession>
<reference evidence="7" key="1">
    <citation type="journal article" date="2020" name="mSystems">
        <title>Genome- and Community-Level Interaction Insights into Carbon Utilization and Element Cycling Functions of Hydrothermarchaeota in Hydrothermal Sediment.</title>
        <authorList>
            <person name="Zhou Z."/>
            <person name="Liu Y."/>
            <person name="Xu W."/>
            <person name="Pan J."/>
            <person name="Luo Z.H."/>
            <person name="Li M."/>
        </authorList>
    </citation>
    <scope>NUCLEOTIDE SEQUENCE [LARGE SCALE GENOMIC DNA]</scope>
    <source>
        <strain evidence="7">SpSt-132</strain>
    </source>
</reference>
<keyword evidence="3 5" id="KW-0687">Ribonucleoprotein</keyword>
<evidence type="ECO:0000256" key="6">
    <source>
        <dbReference type="RuleBase" id="RU000568"/>
    </source>
</evidence>
<evidence type="ECO:0000313" key="7">
    <source>
        <dbReference type="EMBL" id="HEW45324.1"/>
    </source>
</evidence>
<dbReference type="FunFam" id="4.10.410.60:FF:000001">
    <property type="entry name" value="50S ribosomal protein L35"/>
    <property type="match status" value="1"/>
</dbReference>
<dbReference type="HAMAP" id="MF_00514">
    <property type="entry name" value="Ribosomal_bL35"/>
    <property type="match status" value="1"/>
</dbReference>
<proteinExistence type="inferred from homology"/>
<dbReference type="InterPro" id="IPR021137">
    <property type="entry name" value="Ribosomal_bL35-like"/>
</dbReference>
<dbReference type="Pfam" id="PF01632">
    <property type="entry name" value="Ribosomal_L35p"/>
    <property type="match status" value="1"/>
</dbReference>
<dbReference type="GO" id="GO:0022625">
    <property type="term" value="C:cytosolic large ribosomal subunit"/>
    <property type="evidence" value="ECO:0007669"/>
    <property type="project" value="TreeGrafter"/>
</dbReference>
<sequence>MAKVKMKTNRSAKKRFKITATGKIKRYKAGGAHYNTRKAKDRKRRLRKPTLVHPSWEDKVKGMLKEF</sequence>
<dbReference type="InterPro" id="IPR001706">
    <property type="entry name" value="Ribosomal_bL35"/>
</dbReference>